<name>A0A9N8E4Y6_9STRA</name>
<dbReference type="InterPro" id="IPR036770">
    <property type="entry name" value="Ankyrin_rpt-contain_sf"/>
</dbReference>
<keyword evidence="2 3" id="KW-0040">ANK repeat</keyword>
<dbReference type="SUPFAM" id="SSF48403">
    <property type="entry name" value="Ankyrin repeat"/>
    <property type="match status" value="1"/>
</dbReference>
<sequence length="321" mass="34377">MAALSTARASNRTILWTGAALLSVATAVVVLKRIRRRRKTDAPPKERNDDTVDPQLAILFEAATQESRQLRNISNTEKLILYSLYKQSKEGNAPDKSPGCAFNIVEKAKHSAWCRARGMNKNVAMLHYIEAVQQLQTNGSMDHGGGVDGDLNDIEGIDLLDDFPIDGGGLGNKPSSLATNAEDSGDGYNGQELTLAQTVLRAASQNDAKELQSLLKQYPELVNHRDEDGQSALHLAADKGASEALKALMDAGADVNAADGDGITVLHAAVIAENIEACKLLLDHGANAEKADVDGDTPRKCAEEDGSNEMKELFASCIQKT</sequence>
<dbReference type="Proteomes" id="UP001153069">
    <property type="component" value="Unassembled WGS sequence"/>
</dbReference>
<keyword evidence="1" id="KW-0677">Repeat</keyword>
<keyword evidence="4" id="KW-1133">Transmembrane helix</keyword>
<evidence type="ECO:0000256" key="2">
    <source>
        <dbReference type="ARBA" id="ARBA00023043"/>
    </source>
</evidence>
<evidence type="ECO:0000256" key="1">
    <source>
        <dbReference type="ARBA" id="ARBA00022737"/>
    </source>
</evidence>
<proteinExistence type="predicted"/>
<organism evidence="6 7">
    <name type="scientific">Seminavis robusta</name>
    <dbReference type="NCBI Taxonomy" id="568900"/>
    <lineage>
        <taxon>Eukaryota</taxon>
        <taxon>Sar</taxon>
        <taxon>Stramenopiles</taxon>
        <taxon>Ochrophyta</taxon>
        <taxon>Bacillariophyta</taxon>
        <taxon>Bacillariophyceae</taxon>
        <taxon>Bacillariophycidae</taxon>
        <taxon>Naviculales</taxon>
        <taxon>Naviculaceae</taxon>
        <taxon>Seminavis</taxon>
    </lineage>
</organism>
<dbReference type="Pfam" id="PF00887">
    <property type="entry name" value="ACBP"/>
    <property type="match status" value="1"/>
</dbReference>
<reference evidence="6" key="1">
    <citation type="submission" date="2020-06" db="EMBL/GenBank/DDBJ databases">
        <authorList>
            <consortium name="Plant Systems Biology data submission"/>
        </authorList>
    </citation>
    <scope>NUCLEOTIDE SEQUENCE</scope>
    <source>
        <strain evidence="6">D6</strain>
    </source>
</reference>
<dbReference type="GO" id="GO:0000062">
    <property type="term" value="F:fatty-acyl-CoA binding"/>
    <property type="evidence" value="ECO:0007669"/>
    <property type="project" value="InterPro"/>
</dbReference>
<dbReference type="PROSITE" id="PS51228">
    <property type="entry name" value="ACB_2"/>
    <property type="match status" value="1"/>
</dbReference>
<comment type="caution">
    <text evidence="6">The sequence shown here is derived from an EMBL/GenBank/DDBJ whole genome shotgun (WGS) entry which is preliminary data.</text>
</comment>
<dbReference type="InterPro" id="IPR000582">
    <property type="entry name" value="Acyl-CoA-binding_protein"/>
</dbReference>
<dbReference type="Gene3D" id="1.20.80.10">
    <property type="match status" value="1"/>
</dbReference>
<feature type="repeat" description="ANK" evidence="3">
    <location>
        <begin position="228"/>
        <end position="260"/>
    </location>
</feature>
<dbReference type="SUPFAM" id="SSF47027">
    <property type="entry name" value="Acyl-CoA binding protein"/>
    <property type="match status" value="1"/>
</dbReference>
<evidence type="ECO:0000313" key="7">
    <source>
        <dbReference type="Proteomes" id="UP001153069"/>
    </source>
</evidence>
<evidence type="ECO:0000313" key="6">
    <source>
        <dbReference type="EMBL" id="CAB9512210.1"/>
    </source>
</evidence>
<dbReference type="PROSITE" id="PS50297">
    <property type="entry name" value="ANK_REP_REGION"/>
    <property type="match status" value="2"/>
</dbReference>
<keyword evidence="4" id="KW-0472">Membrane</keyword>
<dbReference type="PROSITE" id="PS50088">
    <property type="entry name" value="ANK_REPEAT"/>
    <property type="match status" value="2"/>
</dbReference>
<feature type="transmembrane region" description="Helical" evidence="4">
    <location>
        <begin position="14"/>
        <end position="31"/>
    </location>
</feature>
<accession>A0A9N8E4Y6</accession>
<dbReference type="Pfam" id="PF13857">
    <property type="entry name" value="Ank_5"/>
    <property type="match status" value="1"/>
</dbReference>
<dbReference type="InterPro" id="IPR035984">
    <property type="entry name" value="Acyl-CoA-binding_sf"/>
</dbReference>
<dbReference type="Gene3D" id="1.25.40.20">
    <property type="entry name" value="Ankyrin repeat-containing domain"/>
    <property type="match status" value="1"/>
</dbReference>
<dbReference type="SMART" id="SM00248">
    <property type="entry name" value="ANK"/>
    <property type="match status" value="2"/>
</dbReference>
<evidence type="ECO:0000256" key="3">
    <source>
        <dbReference type="PROSITE-ProRule" id="PRU00023"/>
    </source>
</evidence>
<evidence type="ECO:0000256" key="4">
    <source>
        <dbReference type="SAM" id="Phobius"/>
    </source>
</evidence>
<protein>
    <submittedName>
        <fullName evidence="6">Diazepam-binding inhibitor-like 5</fullName>
    </submittedName>
</protein>
<dbReference type="PANTHER" id="PTHR24171">
    <property type="entry name" value="ANKYRIN REPEAT DOMAIN-CONTAINING PROTEIN 39-RELATED"/>
    <property type="match status" value="1"/>
</dbReference>
<keyword evidence="4" id="KW-0812">Transmembrane</keyword>
<dbReference type="OrthoDB" id="46760at2759"/>
<dbReference type="EMBL" id="CAICTM010000523">
    <property type="protein sequence ID" value="CAB9512210.1"/>
    <property type="molecule type" value="Genomic_DNA"/>
</dbReference>
<feature type="repeat" description="ANK" evidence="3">
    <location>
        <begin position="261"/>
        <end position="293"/>
    </location>
</feature>
<dbReference type="AlphaFoldDB" id="A0A9N8E4Y6"/>
<dbReference type="InterPro" id="IPR014352">
    <property type="entry name" value="FERM/acyl-CoA-bd_prot_sf"/>
</dbReference>
<gene>
    <name evidence="6" type="ORF">SEMRO_524_G159960.1</name>
</gene>
<evidence type="ECO:0000259" key="5">
    <source>
        <dbReference type="PROSITE" id="PS51228"/>
    </source>
</evidence>
<dbReference type="InterPro" id="IPR002110">
    <property type="entry name" value="Ankyrin_rpt"/>
</dbReference>
<keyword evidence="7" id="KW-1185">Reference proteome</keyword>
<feature type="domain" description="ACB" evidence="5">
    <location>
        <begin position="56"/>
        <end position="141"/>
    </location>
</feature>